<feature type="compositionally biased region" description="Low complexity" evidence="1">
    <location>
        <begin position="96"/>
        <end position="108"/>
    </location>
</feature>
<evidence type="ECO:0000313" key="2">
    <source>
        <dbReference type="EMBL" id="GGM60399.1"/>
    </source>
</evidence>
<feature type="region of interest" description="Disordered" evidence="1">
    <location>
        <begin position="86"/>
        <end position="143"/>
    </location>
</feature>
<proteinExistence type="predicted"/>
<organism evidence="2 3">
    <name type="scientific">Longimycelium tulufanense</name>
    <dbReference type="NCBI Taxonomy" id="907463"/>
    <lineage>
        <taxon>Bacteria</taxon>
        <taxon>Bacillati</taxon>
        <taxon>Actinomycetota</taxon>
        <taxon>Actinomycetes</taxon>
        <taxon>Pseudonocardiales</taxon>
        <taxon>Pseudonocardiaceae</taxon>
        <taxon>Longimycelium</taxon>
    </lineage>
</organism>
<protein>
    <submittedName>
        <fullName evidence="2">Uncharacterized protein</fullName>
    </submittedName>
</protein>
<dbReference type="AlphaFoldDB" id="A0A8J3FVS6"/>
<reference evidence="2" key="2">
    <citation type="submission" date="2020-09" db="EMBL/GenBank/DDBJ databases">
        <authorList>
            <person name="Sun Q."/>
            <person name="Zhou Y."/>
        </authorList>
    </citation>
    <scope>NUCLEOTIDE SEQUENCE</scope>
    <source>
        <strain evidence="2">CGMCC 4.5737</strain>
    </source>
</reference>
<comment type="caution">
    <text evidence="2">The sequence shown here is derived from an EMBL/GenBank/DDBJ whole genome shotgun (WGS) entry which is preliminary data.</text>
</comment>
<reference evidence="2" key="1">
    <citation type="journal article" date="2014" name="Int. J. Syst. Evol. Microbiol.">
        <title>Complete genome sequence of Corynebacterium casei LMG S-19264T (=DSM 44701T), isolated from a smear-ripened cheese.</title>
        <authorList>
            <consortium name="US DOE Joint Genome Institute (JGI-PGF)"/>
            <person name="Walter F."/>
            <person name="Albersmeier A."/>
            <person name="Kalinowski J."/>
            <person name="Ruckert C."/>
        </authorList>
    </citation>
    <scope>NUCLEOTIDE SEQUENCE</scope>
    <source>
        <strain evidence="2">CGMCC 4.5737</strain>
    </source>
</reference>
<keyword evidence="3" id="KW-1185">Reference proteome</keyword>
<evidence type="ECO:0000313" key="3">
    <source>
        <dbReference type="Proteomes" id="UP000637578"/>
    </source>
</evidence>
<gene>
    <name evidence="2" type="ORF">GCM10012275_34430</name>
</gene>
<dbReference type="EMBL" id="BMMK01000015">
    <property type="protein sequence ID" value="GGM60399.1"/>
    <property type="molecule type" value="Genomic_DNA"/>
</dbReference>
<feature type="compositionally biased region" description="Basic and acidic residues" evidence="1">
    <location>
        <begin position="114"/>
        <end position="126"/>
    </location>
</feature>
<name>A0A8J3FVS6_9PSEU</name>
<accession>A0A8J3FVS6</accession>
<evidence type="ECO:0000256" key="1">
    <source>
        <dbReference type="SAM" id="MobiDB-lite"/>
    </source>
</evidence>
<dbReference type="Proteomes" id="UP000637578">
    <property type="component" value="Unassembled WGS sequence"/>
</dbReference>
<sequence length="143" mass="15980">MIHNVSAKPDLIERWSTLPREELVDAVRHLVKQHDTEARRTWAEVREDAVLAARVRSALSTLRAEVNGSRDEAMWLMWIKQARRALEPTEASDGQAAESTAPAATAESGEPEETPEHRVTNRRADEAEPAPAVHQVMFRAPGQ</sequence>